<dbReference type="PANTHER" id="PTHR43491:SF1">
    <property type="entry name" value="UDP-N-ACETYL-D-MANNOSAMINE DEHYDROGENASE"/>
    <property type="match status" value="1"/>
</dbReference>
<dbReference type="RefSeq" id="WP_189918267.1">
    <property type="nucleotide sequence ID" value="NZ_BMSI01000001.1"/>
</dbReference>
<evidence type="ECO:0000256" key="3">
    <source>
        <dbReference type="PIRNR" id="PIRNR000124"/>
    </source>
</evidence>
<dbReference type="Proteomes" id="UP000649259">
    <property type="component" value="Unassembled WGS sequence"/>
</dbReference>
<dbReference type="Pfam" id="PF03720">
    <property type="entry name" value="UDPG_MGDP_dh_C"/>
    <property type="match status" value="1"/>
</dbReference>
<dbReference type="Pfam" id="PF00984">
    <property type="entry name" value="UDPG_MGDP_dh"/>
    <property type="match status" value="1"/>
</dbReference>
<dbReference type="InterPro" id="IPR014027">
    <property type="entry name" value="UDP-Glc/GDP-Man_DH_C"/>
</dbReference>
<name>A0ABQ3RZI5_9ACTN</name>
<keyword evidence="2" id="KW-0520">NAD</keyword>
<keyword evidence="6" id="KW-1185">Reference proteome</keyword>
<dbReference type="InterPro" id="IPR036291">
    <property type="entry name" value="NAD(P)-bd_dom_sf"/>
</dbReference>
<dbReference type="InterPro" id="IPR028359">
    <property type="entry name" value="UDP_ManNAc/GlcNAc_DH"/>
</dbReference>
<dbReference type="PIRSF" id="PIRSF500136">
    <property type="entry name" value="UDP_ManNAc_DH"/>
    <property type="match status" value="1"/>
</dbReference>
<accession>A0ABQ3RZI5</accession>
<dbReference type="InterPro" id="IPR001732">
    <property type="entry name" value="UDP-Glc/GDP-Man_DH_N"/>
</dbReference>
<evidence type="ECO:0000259" key="4">
    <source>
        <dbReference type="SMART" id="SM00984"/>
    </source>
</evidence>
<dbReference type="SUPFAM" id="SSF51735">
    <property type="entry name" value="NAD(P)-binding Rossmann-fold domains"/>
    <property type="match status" value="1"/>
</dbReference>
<evidence type="ECO:0000256" key="1">
    <source>
        <dbReference type="ARBA" id="ARBA00023002"/>
    </source>
</evidence>
<proteinExistence type="inferred from homology"/>
<keyword evidence="1" id="KW-0560">Oxidoreductase</keyword>
<dbReference type="SUPFAM" id="SSF52413">
    <property type="entry name" value="UDP-glucose/GDP-mannose dehydrogenase C-terminal domain"/>
    <property type="match status" value="1"/>
</dbReference>
<evidence type="ECO:0000256" key="2">
    <source>
        <dbReference type="ARBA" id="ARBA00023027"/>
    </source>
</evidence>
<dbReference type="PANTHER" id="PTHR43491">
    <property type="entry name" value="UDP-N-ACETYL-D-MANNOSAMINE DEHYDROGENASE"/>
    <property type="match status" value="1"/>
</dbReference>
<dbReference type="EMBL" id="BNEB01000003">
    <property type="protein sequence ID" value="GHI61279.1"/>
    <property type="molecule type" value="Genomic_DNA"/>
</dbReference>
<evidence type="ECO:0000313" key="5">
    <source>
        <dbReference type="EMBL" id="GHI61279.1"/>
    </source>
</evidence>
<dbReference type="PIRSF" id="PIRSF000124">
    <property type="entry name" value="UDPglc_GDPman_dh"/>
    <property type="match status" value="1"/>
</dbReference>
<dbReference type="Pfam" id="PF03721">
    <property type="entry name" value="UDPG_MGDP_dh_N"/>
    <property type="match status" value="1"/>
</dbReference>
<dbReference type="InterPro" id="IPR017476">
    <property type="entry name" value="UDP-Glc/GDP-Man"/>
</dbReference>
<evidence type="ECO:0000313" key="6">
    <source>
        <dbReference type="Proteomes" id="UP000649259"/>
    </source>
</evidence>
<dbReference type="Gene3D" id="3.40.50.720">
    <property type="entry name" value="NAD(P)-binding Rossmann-like Domain"/>
    <property type="match status" value="2"/>
</dbReference>
<dbReference type="GeneID" id="91470807"/>
<sequence>MDTADDGELCVWGLGLIGYSLAGALARAGRTCVVMDVDPERVARLNRGELPFHHLPYLPDDFRAEVVRGTLRATTEVADVLQSGHAVHILCVPTEANGAIDASALHDVVGRLAEGARARPLYLIIESTIAPAWLDSAVHKVLGDAGWRRGLDYHVGVSPRRDWLTDRERDMASTPKVIGGDSPEIIALMRRLYAPVCDEVFEARDARHAAMVKVVENYFRYRDIMLACELSLALPDFDVADILRLASTKWNMDLYHPSLGIGGYCVPLAKDYLGTEKGAHEAVAALERVEKDTFSTLRQTVWQHGPVDRVAVLGIAYASNMKIHTRSPSIPLIRDLRERGAEVCAHDPLYSPSEVQGLTGARPLRFPEGLRHCDTVILMTGHTLYRTVDDATLRANTADAVRIFDNHGIWLHREFGTGTRYLEVGGRHFQPWRGSPGN</sequence>
<dbReference type="SUPFAM" id="SSF48179">
    <property type="entry name" value="6-phosphogluconate dehydrogenase C-terminal domain-like"/>
    <property type="match status" value="1"/>
</dbReference>
<comment type="caution">
    <text evidence="5">The sequence shown here is derived from an EMBL/GenBank/DDBJ whole genome shotgun (WGS) entry which is preliminary data.</text>
</comment>
<dbReference type="SMART" id="SM00984">
    <property type="entry name" value="UDPG_MGDP_dh_C"/>
    <property type="match status" value="1"/>
</dbReference>
<feature type="domain" description="UDP-glucose/GDP-mannose dehydrogenase C-terminal" evidence="4">
    <location>
        <begin position="311"/>
        <end position="406"/>
    </location>
</feature>
<comment type="similarity">
    <text evidence="3">Belongs to the UDP-glucose/GDP-mannose dehydrogenase family.</text>
</comment>
<organism evidence="5 6">
    <name type="scientific">Streptomyces asoensis</name>
    <dbReference type="NCBI Taxonomy" id="249586"/>
    <lineage>
        <taxon>Bacteria</taxon>
        <taxon>Bacillati</taxon>
        <taxon>Actinomycetota</taxon>
        <taxon>Actinomycetes</taxon>
        <taxon>Kitasatosporales</taxon>
        <taxon>Streptomycetaceae</taxon>
        <taxon>Streptomyces</taxon>
    </lineage>
</organism>
<dbReference type="NCBIfam" id="TIGR03026">
    <property type="entry name" value="NDP-sugDHase"/>
    <property type="match status" value="1"/>
</dbReference>
<dbReference type="InterPro" id="IPR008927">
    <property type="entry name" value="6-PGluconate_DH-like_C_sf"/>
</dbReference>
<dbReference type="InterPro" id="IPR014026">
    <property type="entry name" value="UDP-Glc/GDP-Man_DH_dimer"/>
</dbReference>
<protein>
    <submittedName>
        <fullName evidence="5">UDP-N-acetyl-D-mannosaminuronic acid dehydrogenase</fullName>
    </submittedName>
</protein>
<gene>
    <name evidence="5" type="primary">rffD</name>
    <name evidence="5" type="ORF">Saso_29290</name>
</gene>
<dbReference type="InterPro" id="IPR036220">
    <property type="entry name" value="UDP-Glc/GDP-Man_DH_C_sf"/>
</dbReference>
<reference evidence="6" key="1">
    <citation type="submission" date="2023-07" db="EMBL/GenBank/DDBJ databases">
        <title>Whole genome shotgun sequence of Streptomyces cacaoi subsp. asoensis NBRC 13813.</title>
        <authorList>
            <person name="Komaki H."/>
            <person name="Tamura T."/>
        </authorList>
    </citation>
    <scope>NUCLEOTIDE SEQUENCE [LARGE SCALE GENOMIC DNA]</scope>
    <source>
        <strain evidence="6">NBRC 13813</strain>
    </source>
</reference>